<dbReference type="RefSeq" id="XP_014156548.1">
    <property type="nucleotide sequence ID" value="XM_014301073.1"/>
</dbReference>
<dbReference type="Proteomes" id="UP000054560">
    <property type="component" value="Unassembled WGS sequence"/>
</dbReference>
<evidence type="ECO:0000313" key="1">
    <source>
        <dbReference type="EMBL" id="KNC82646.1"/>
    </source>
</evidence>
<dbReference type="AlphaFoldDB" id="A0A0L0G1G5"/>
<accession>A0A0L0G1G5</accession>
<reference evidence="1 2" key="1">
    <citation type="submission" date="2011-02" db="EMBL/GenBank/DDBJ databases">
        <title>The Genome Sequence of Sphaeroforma arctica JP610.</title>
        <authorList>
            <consortium name="The Broad Institute Genome Sequencing Platform"/>
            <person name="Russ C."/>
            <person name="Cuomo C."/>
            <person name="Young S.K."/>
            <person name="Zeng Q."/>
            <person name="Gargeya S."/>
            <person name="Alvarado L."/>
            <person name="Berlin A."/>
            <person name="Chapman S.B."/>
            <person name="Chen Z."/>
            <person name="Freedman E."/>
            <person name="Gellesch M."/>
            <person name="Goldberg J."/>
            <person name="Griggs A."/>
            <person name="Gujja S."/>
            <person name="Heilman E."/>
            <person name="Heiman D."/>
            <person name="Howarth C."/>
            <person name="Mehta T."/>
            <person name="Neiman D."/>
            <person name="Pearson M."/>
            <person name="Roberts A."/>
            <person name="Saif S."/>
            <person name="Shea T."/>
            <person name="Shenoy N."/>
            <person name="Sisk P."/>
            <person name="Stolte C."/>
            <person name="Sykes S."/>
            <person name="White J."/>
            <person name="Yandava C."/>
            <person name="Burger G."/>
            <person name="Gray M.W."/>
            <person name="Holland P.W.H."/>
            <person name="King N."/>
            <person name="Lang F.B.F."/>
            <person name="Roger A.J."/>
            <person name="Ruiz-Trillo I."/>
            <person name="Haas B."/>
            <person name="Nusbaum C."/>
            <person name="Birren B."/>
        </authorList>
    </citation>
    <scope>NUCLEOTIDE SEQUENCE [LARGE SCALE GENOMIC DNA]</scope>
    <source>
        <strain evidence="1 2">JP610</strain>
    </source>
</reference>
<dbReference type="GeneID" id="25905571"/>
<sequence>MEVLSDLELESDHEYDAGPLHFLEEDDDVLEDQLSGDDLLILKEVDEMYADTPPPELDKISAELSEEVFVLGNALCDIKLIPLKKKHYCFRAFMRYYSNAVLIVHPAIMKRKKKWSKF</sequence>
<protein>
    <submittedName>
        <fullName evidence="1">Uncharacterized protein</fullName>
    </submittedName>
</protein>
<proteinExistence type="predicted"/>
<keyword evidence="2" id="KW-1185">Reference proteome</keyword>
<dbReference type="EMBL" id="KQ241906">
    <property type="protein sequence ID" value="KNC82646.1"/>
    <property type="molecule type" value="Genomic_DNA"/>
</dbReference>
<organism evidence="1 2">
    <name type="scientific">Sphaeroforma arctica JP610</name>
    <dbReference type="NCBI Taxonomy" id="667725"/>
    <lineage>
        <taxon>Eukaryota</taxon>
        <taxon>Ichthyosporea</taxon>
        <taxon>Ichthyophonida</taxon>
        <taxon>Sphaeroforma</taxon>
    </lineage>
</organism>
<gene>
    <name evidence="1" type="ORF">SARC_05067</name>
</gene>
<name>A0A0L0G1G5_9EUKA</name>
<evidence type="ECO:0000313" key="2">
    <source>
        <dbReference type="Proteomes" id="UP000054560"/>
    </source>
</evidence>